<feature type="transmembrane region" description="Helical" evidence="6">
    <location>
        <begin position="155"/>
        <end position="180"/>
    </location>
</feature>
<feature type="transmembrane region" description="Helical" evidence="6">
    <location>
        <begin position="267"/>
        <end position="292"/>
    </location>
</feature>
<evidence type="ECO:0000256" key="1">
    <source>
        <dbReference type="ARBA" id="ARBA00004141"/>
    </source>
</evidence>
<feature type="transmembrane region" description="Helical" evidence="6">
    <location>
        <begin position="232"/>
        <end position="255"/>
    </location>
</feature>
<evidence type="ECO:0000256" key="3">
    <source>
        <dbReference type="ARBA" id="ARBA00022692"/>
    </source>
</evidence>
<sequence>MHDHPKTRQVEQGGFLLFLALVSLALLAIVLPFLQPMLWAALAAILFQPLYRWFLAKRPLKTTQAALASMLVILFAVVLPALWIGSAVIDEAAGLFLAFQDGQIDVAMYFERVFGALPANIQSSLDSAGFGDLGDIQERAQTFIQASLGIIAAQALAIGGSVVGFVLSFGIALYVGFFLLRDGRTIGEAILASMPMDRIIADRLALRFLTIVRATIKGSVVVGLVQGALGAITFWIVGIPSVLLLGVIMAIASLLPAVGPAIVWAPAAIYLLATGAVWQGVVVIISGVAIIGMADNVLRPILVGRDTGIPDWLVLVTTLGGIASMGLSGIVVGPLVCGLFLAAWGIFAEQREGGNSPAATNQPDQAARIS</sequence>
<dbReference type="EMBL" id="JAIGNQ010000001">
    <property type="protein sequence ID" value="MBX7487123.1"/>
    <property type="molecule type" value="Genomic_DNA"/>
</dbReference>
<comment type="caution">
    <text evidence="7">The sequence shown here is derived from an EMBL/GenBank/DDBJ whole genome shotgun (WGS) entry which is preliminary data.</text>
</comment>
<dbReference type="PANTHER" id="PTHR21716">
    <property type="entry name" value="TRANSMEMBRANE PROTEIN"/>
    <property type="match status" value="1"/>
</dbReference>
<evidence type="ECO:0000313" key="7">
    <source>
        <dbReference type="EMBL" id="MBX7487123.1"/>
    </source>
</evidence>
<name>A0ABS7JAR6_9SPHN</name>
<feature type="transmembrane region" description="Helical" evidence="6">
    <location>
        <begin position="67"/>
        <end position="89"/>
    </location>
</feature>
<organism evidence="7 8">
    <name type="scientific">Qipengyuania pacifica</name>
    <dbReference type="NCBI Taxonomy" id="2860199"/>
    <lineage>
        <taxon>Bacteria</taxon>
        <taxon>Pseudomonadati</taxon>
        <taxon>Pseudomonadota</taxon>
        <taxon>Alphaproteobacteria</taxon>
        <taxon>Sphingomonadales</taxon>
        <taxon>Erythrobacteraceae</taxon>
        <taxon>Qipengyuania</taxon>
    </lineage>
</organism>
<evidence type="ECO:0000256" key="6">
    <source>
        <dbReference type="SAM" id="Phobius"/>
    </source>
</evidence>
<feature type="transmembrane region" description="Helical" evidence="6">
    <location>
        <begin position="312"/>
        <end position="341"/>
    </location>
</feature>
<evidence type="ECO:0000256" key="2">
    <source>
        <dbReference type="ARBA" id="ARBA00009773"/>
    </source>
</evidence>
<dbReference type="RefSeq" id="WP_221596484.1">
    <property type="nucleotide sequence ID" value="NZ_JAIGNQ010000001.1"/>
</dbReference>
<feature type="transmembrane region" description="Helical" evidence="6">
    <location>
        <begin position="12"/>
        <end position="31"/>
    </location>
</feature>
<reference evidence="7 8" key="1">
    <citation type="submission" date="2021-08" db="EMBL/GenBank/DDBJ databases">
        <title>Comparative Genomics Analysis of the Genus Qipengyuania Reveals Extensive Genetic Diversity and Metabolic Versatility, Including the Description of Fifteen Novel Species.</title>
        <authorList>
            <person name="Liu Y."/>
        </authorList>
    </citation>
    <scope>NUCLEOTIDE SEQUENCE [LARGE SCALE GENOMIC DNA]</scope>
    <source>
        <strain evidence="7 8">GH25</strain>
    </source>
</reference>
<dbReference type="Proteomes" id="UP000776651">
    <property type="component" value="Unassembled WGS sequence"/>
</dbReference>
<evidence type="ECO:0000256" key="4">
    <source>
        <dbReference type="ARBA" id="ARBA00022989"/>
    </source>
</evidence>
<keyword evidence="3 6" id="KW-0812">Transmembrane</keyword>
<evidence type="ECO:0000256" key="5">
    <source>
        <dbReference type="ARBA" id="ARBA00023136"/>
    </source>
</evidence>
<accession>A0ABS7JAR6</accession>
<keyword evidence="4 6" id="KW-1133">Transmembrane helix</keyword>
<evidence type="ECO:0000313" key="8">
    <source>
        <dbReference type="Proteomes" id="UP000776651"/>
    </source>
</evidence>
<feature type="transmembrane region" description="Helical" evidence="6">
    <location>
        <begin position="37"/>
        <end position="55"/>
    </location>
</feature>
<dbReference type="InterPro" id="IPR002549">
    <property type="entry name" value="AI-2E-like"/>
</dbReference>
<comment type="subcellular location">
    <subcellularLocation>
        <location evidence="1">Membrane</location>
        <topology evidence="1">Multi-pass membrane protein</topology>
    </subcellularLocation>
</comment>
<protein>
    <submittedName>
        <fullName evidence="7">AI-2E family transporter</fullName>
    </submittedName>
</protein>
<keyword evidence="8" id="KW-1185">Reference proteome</keyword>
<gene>
    <name evidence="7" type="ORF">K3177_01220</name>
</gene>
<keyword evidence="5 6" id="KW-0472">Membrane</keyword>
<dbReference type="PANTHER" id="PTHR21716:SF4">
    <property type="entry name" value="TRANSMEMBRANE PROTEIN 245"/>
    <property type="match status" value="1"/>
</dbReference>
<proteinExistence type="inferred from homology"/>
<comment type="similarity">
    <text evidence="2">Belongs to the autoinducer-2 exporter (AI-2E) (TC 2.A.86) family.</text>
</comment>
<dbReference type="Pfam" id="PF01594">
    <property type="entry name" value="AI-2E_transport"/>
    <property type="match status" value="1"/>
</dbReference>